<feature type="compositionally biased region" description="Low complexity" evidence="1">
    <location>
        <begin position="780"/>
        <end position="797"/>
    </location>
</feature>
<feature type="compositionally biased region" description="Pro residues" evidence="1">
    <location>
        <begin position="934"/>
        <end position="943"/>
    </location>
</feature>
<reference evidence="2" key="1">
    <citation type="journal article" date="2021" name="Nat. Commun.">
        <title>Genetic determinants of endophytism in the Arabidopsis root mycobiome.</title>
        <authorList>
            <person name="Mesny F."/>
            <person name="Miyauchi S."/>
            <person name="Thiergart T."/>
            <person name="Pickel B."/>
            <person name="Atanasova L."/>
            <person name="Karlsson M."/>
            <person name="Huettel B."/>
            <person name="Barry K.W."/>
            <person name="Haridas S."/>
            <person name="Chen C."/>
            <person name="Bauer D."/>
            <person name="Andreopoulos W."/>
            <person name="Pangilinan J."/>
            <person name="LaButti K."/>
            <person name="Riley R."/>
            <person name="Lipzen A."/>
            <person name="Clum A."/>
            <person name="Drula E."/>
            <person name="Henrissat B."/>
            <person name="Kohler A."/>
            <person name="Grigoriev I.V."/>
            <person name="Martin F.M."/>
            <person name="Hacquard S."/>
        </authorList>
    </citation>
    <scope>NUCLEOTIDE SEQUENCE</scope>
    <source>
        <strain evidence="2">MPI-SDFR-AT-0117</strain>
    </source>
</reference>
<feature type="compositionally biased region" description="Polar residues" evidence="1">
    <location>
        <begin position="528"/>
        <end position="545"/>
    </location>
</feature>
<dbReference type="OrthoDB" id="5416983at2759"/>
<accession>A0A9P8V3F2</accession>
<feature type="compositionally biased region" description="Basic and acidic residues" evidence="1">
    <location>
        <begin position="847"/>
        <end position="860"/>
    </location>
</feature>
<feature type="region of interest" description="Disordered" evidence="1">
    <location>
        <begin position="117"/>
        <end position="1038"/>
    </location>
</feature>
<feature type="compositionally biased region" description="Basic and acidic residues" evidence="1">
    <location>
        <begin position="189"/>
        <end position="200"/>
    </location>
</feature>
<feature type="region of interest" description="Disordered" evidence="1">
    <location>
        <begin position="1202"/>
        <end position="1286"/>
    </location>
</feature>
<feature type="compositionally biased region" description="Basic and acidic residues" evidence="1">
    <location>
        <begin position="676"/>
        <end position="689"/>
    </location>
</feature>
<feature type="compositionally biased region" description="Basic and acidic residues" evidence="1">
    <location>
        <begin position="290"/>
        <end position="299"/>
    </location>
</feature>
<protein>
    <submittedName>
        <fullName evidence="2">Uncharacterized protein</fullName>
    </submittedName>
</protein>
<feature type="compositionally biased region" description="Polar residues" evidence="1">
    <location>
        <begin position="56"/>
        <end position="73"/>
    </location>
</feature>
<evidence type="ECO:0000256" key="1">
    <source>
        <dbReference type="SAM" id="MobiDB-lite"/>
    </source>
</evidence>
<organism evidence="2 3">
    <name type="scientific">Plectosphaerella plurivora</name>
    <dbReference type="NCBI Taxonomy" id="936078"/>
    <lineage>
        <taxon>Eukaryota</taxon>
        <taxon>Fungi</taxon>
        <taxon>Dikarya</taxon>
        <taxon>Ascomycota</taxon>
        <taxon>Pezizomycotina</taxon>
        <taxon>Sordariomycetes</taxon>
        <taxon>Hypocreomycetidae</taxon>
        <taxon>Glomerellales</taxon>
        <taxon>Plectosphaerellaceae</taxon>
        <taxon>Plectosphaerella</taxon>
    </lineage>
</organism>
<feature type="compositionally biased region" description="Basic and acidic residues" evidence="1">
    <location>
        <begin position="420"/>
        <end position="435"/>
    </location>
</feature>
<feature type="compositionally biased region" description="Polar residues" evidence="1">
    <location>
        <begin position="652"/>
        <end position="662"/>
    </location>
</feature>
<dbReference type="EMBL" id="JAGSXJ010000033">
    <property type="protein sequence ID" value="KAH6668620.1"/>
    <property type="molecule type" value="Genomic_DNA"/>
</dbReference>
<sequence>MATDADVVTPADTSATSDAKLTTHADVDSDNGVLDRAILNGSPGQDEIENKHITNVEDQINSADVSVSGGSDTEASRGDSKSKDGSQVRSSSAKKPATFKAVSVNKTFLAKGPASIPAVKTADKSNASSLSTTPTGVSALSSRPRLIAKTGSGAGTGPKFASTINGAKGATGPDASAVWNKNRPVPPPEPKKFTDEELKKFGIHMASRLGPESSQGQNNWADIEDDDDWAPDTITWTDGTKVTLPQQPEEHQEAHLPSEPIPIPAQAPRLVSMHAPTPAATAAPAPAVREPLRLTEKSRSPAPPETASPSSRPATLPSGKGMILKAGGSAEKPALVAKPPAVTGPAKSPWAKLPPVDKTSPVDHQSGPQGHHQHLPVRDHHLQSISPPPTREIAADDFNRSTWREGPTAGNRELFNSHSGRYEPVERRGSMRSDSRQPQLLPRPSHSDHPEPSAAFQTTRTQQEAPFGRRRNSSNLSGTGYPPRPPFGPHDHQTGLRRPSVTASIESSHSPQLRHISPVDGQGPQRLHPNQNWQPRASPSITQASLHAPAAAPVPAEQVPEVPTAEDYEYQKKIMHEKRELAMQRRREQEAREEAEKKERLQAKLAALGPAPERKSARKEASHHDTSGAVHIQQRQQSKNSDDSKQSKESPKTGQATAAQTEEVTDAAAKPVQESAHSRNRQDLKHGADQAENSAPRNRQENKASWGQGAAPQSDRYTASWAPAVQPTSSSVWAPPTNTRGLGNGTFGTPLGRGPASPDAAAAQPVKGPAPIGPPSVQRQANAPAAQPAHPGHAGAPPRHESALLRSRWSSSVVDNDRVMMDQSRARNAEQERQLAERGLTLADSIPEIKDNWRPHDPHPGMRAAPDLSRSTAPTGPTRPEFTAPSGPGSLSGSGQPPILPTTSSASQSRTSRFFPPTRDVRNEIAQQSEPQRPKSPSPPPPDTVGHPAFDGDIHRPHVSLPRPQPVVRLPPSAAAAQDAPAARPAANFSWANPTSYKDTSAAVPTGPAGQSRDWERQPATHRHVPTSSQDSNGGWDERFRNLLSDRKAPRRKVTSPSQATFVDASSRNVLDQSNRHEMATVSLPRTPTTQSHSRTIVQDAALFTMGTTTARKHFNAAPGAYMVKPVSEECFKEQEMGSLPAINLPRVIPDNGWQPAPQPADKRGGFRRFTSADISSVGPHWIPTDMSPAGTPEYRIKFPGMLDVRTTPAPNLPSRGSTRTRSNKGPRQPQGGSRGGKNSEANSQAGDAPASALPPSRPQGRGGRSSYRGKGSDWNRRTSSAQPTQ</sequence>
<feature type="region of interest" description="Disordered" evidence="1">
    <location>
        <begin position="1176"/>
        <end position="1195"/>
    </location>
</feature>
<feature type="compositionally biased region" description="Basic and acidic residues" evidence="1">
    <location>
        <begin position="569"/>
        <end position="602"/>
    </location>
</feature>
<evidence type="ECO:0000313" key="3">
    <source>
        <dbReference type="Proteomes" id="UP000770015"/>
    </source>
</evidence>
<feature type="compositionally biased region" description="Basic and acidic residues" evidence="1">
    <location>
        <begin position="393"/>
        <end position="403"/>
    </location>
</feature>
<feature type="compositionally biased region" description="Polar residues" evidence="1">
    <location>
        <begin position="726"/>
        <end position="741"/>
    </location>
</feature>
<feature type="region of interest" description="Disordered" evidence="1">
    <location>
        <begin position="1"/>
        <end position="97"/>
    </location>
</feature>
<feature type="compositionally biased region" description="Basic and acidic residues" evidence="1">
    <location>
        <begin position="612"/>
        <end position="626"/>
    </location>
</feature>
<feature type="compositionally biased region" description="Polar residues" evidence="1">
    <location>
        <begin position="124"/>
        <end position="141"/>
    </location>
</feature>
<feature type="compositionally biased region" description="Low complexity" evidence="1">
    <location>
        <begin position="885"/>
        <end position="913"/>
    </location>
</feature>
<feature type="compositionally biased region" description="Low complexity" evidence="1">
    <location>
        <begin position="548"/>
        <end position="565"/>
    </location>
</feature>
<evidence type="ECO:0000313" key="2">
    <source>
        <dbReference type="EMBL" id="KAH6668620.1"/>
    </source>
</evidence>
<feature type="compositionally biased region" description="Polar residues" evidence="1">
    <location>
        <begin position="501"/>
        <end position="511"/>
    </location>
</feature>
<gene>
    <name evidence="2" type="ORF">F5X68DRAFT_52513</name>
</gene>
<feature type="compositionally biased region" description="Basic and acidic residues" evidence="1">
    <location>
        <begin position="74"/>
        <end position="86"/>
    </location>
</feature>
<feature type="compositionally biased region" description="Polar residues" evidence="1">
    <location>
        <begin position="11"/>
        <end position="20"/>
    </location>
</feature>
<comment type="caution">
    <text evidence="2">The sequence shown here is derived from an EMBL/GenBank/DDBJ whole genome shotgun (WGS) entry which is preliminary data.</text>
</comment>
<feature type="compositionally biased region" description="Basic and acidic residues" evidence="1">
    <location>
        <begin position="815"/>
        <end position="836"/>
    </location>
</feature>
<feature type="compositionally biased region" description="Low complexity" evidence="1">
    <location>
        <begin position="960"/>
        <end position="987"/>
    </location>
</feature>
<dbReference type="Proteomes" id="UP000770015">
    <property type="component" value="Unassembled WGS sequence"/>
</dbReference>
<feature type="compositionally biased region" description="Polar residues" evidence="1">
    <location>
        <begin position="455"/>
        <end position="464"/>
    </location>
</feature>
<feature type="compositionally biased region" description="Low complexity" evidence="1">
    <location>
        <begin position="275"/>
        <end position="287"/>
    </location>
</feature>
<feature type="compositionally biased region" description="Polar residues" evidence="1">
    <location>
        <begin position="990"/>
        <end position="999"/>
    </location>
</feature>
<name>A0A9P8V3F2_9PEZI</name>
<proteinExistence type="predicted"/>
<feature type="compositionally biased region" description="Basic and acidic residues" evidence="1">
    <location>
        <begin position="640"/>
        <end position="651"/>
    </location>
</feature>
<keyword evidence="3" id="KW-1185">Reference proteome</keyword>